<dbReference type="AlphaFoldDB" id="A0A0R3TV37"/>
<dbReference type="Proteomes" id="UP000278807">
    <property type="component" value="Unassembled WGS sequence"/>
</dbReference>
<feature type="region of interest" description="Disordered" evidence="1">
    <location>
        <begin position="85"/>
        <end position="157"/>
    </location>
</feature>
<dbReference type="EMBL" id="UZAE01013704">
    <property type="protein sequence ID" value="VDO10997.1"/>
    <property type="molecule type" value="Genomic_DNA"/>
</dbReference>
<evidence type="ECO:0000256" key="1">
    <source>
        <dbReference type="SAM" id="MobiDB-lite"/>
    </source>
</evidence>
<proteinExistence type="predicted"/>
<protein>
    <submittedName>
        <fullName evidence="4">REJ domain-containing protein</fullName>
    </submittedName>
</protein>
<accession>A0A0R3TV37</accession>
<gene>
    <name evidence="2" type="ORF">HNAJ_LOCUS11652</name>
</gene>
<evidence type="ECO:0000313" key="4">
    <source>
        <dbReference type="WBParaSite" id="HNAJ_0001166201-mRNA-1"/>
    </source>
</evidence>
<sequence>MQSDNSGDENSIPQSVGIQSGDLNVSEDLLTALISMISSRISDVLSQSSQAPTLIVLPNLIRVPAITAPTLFQAIFNPLSSTMANQMNSTETMPDSPNEKGMEQQSGDDSGLSASSKLPINATGNSKRVSSESRVSETDQLPSDDKAEPSFKCQYCS</sequence>
<feature type="compositionally biased region" description="Polar residues" evidence="1">
    <location>
        <begin position="103"/>
        <end position="127"/>
    </location>
</feature>
<name>A0A0R3TV37_RODNA</name>
<organism evidence="4">
    <name type="scientific">Rodentolepis nana</name>
    <name type="common">Dwarf tapeworm</name>
    <name type="synonym">Hymenolepis nana</name>
    <dbReference type="NCBI Taxonomy" id="102285"/>
    <lineage>
        <taxon>Eukaryota</taxon>
        <taxon>Metazoa</taxon>
        <taxon>Spiralia</taxon>
        <taxon>Lophotrochozoa</taxon>
        <taxon>Platyhelminthes</taxon>
        <taxon>Cestoda</taxon>
        <taxon>Eucestoda</taxon>
        <taxon>Cyclophyllidea</taxon>
        <taxon>Hymenolepididae</taxon>
        <taxon>Rodentolepis</taxon>
    </lineage>
</organism>
<evidence type="ECO:0000313" key="3">
    <source>
        <dbReference type="Proteomes" id="UP000278807"/>
    </source>
</evidence>
<evidence type="ECO:0000313" key="2">
    <source>
        <dbReference type="EMBL" id="VDO10997.1"/>
    </source>
</evidence>
<reference evidence="2 3" key="2">
    <citation type="submission" date="2018-11" db="EMBL/GenBank/DDBJ databases">
        <authorList>
            <consortium name="Pathogen Informatics"/>
        </authorList>
    </citation>
    <scope>NUCLEOTIDE SEQUENCE [LARGE SCALE GENOMIC DNA]</scope>
</reference>
<keyword evidence="3" id="KW-1185">Reference proteome</keyword>
<reference evidence="4" key="1">
    <citation type="submission" date="2016-04" db="UniProtKB">
        <authorList>
            <consortium name="WormBaseParasite"/>
        </authorList>
    </citation>
    <scope>IDENTIFICATION</scope>
</reference>
<feature type="compositionally biased region" description="Polar residues" evidence="1">
    <location>
        <begin position="85"/>
        <end position="95"/>
    </location>
</feature>
<feature type="compositionally biased region" description="Basic and acidic residues" evidence="1">
    <location>
        <begin position="129"/>
        <end position="149"/>
    </location>
</feature>
<dbReference type="WBParaSite" id="HNAJ_0001166201-mRNA-1">
    <property type="protein sequence ID" value="HNAJ_0001166201-mRNA-1"/>
    <property type="gene ID" value="HNAJ_0001166201"/>
</dbReference>